<keyword evidence="2" id="KW-1185">Reference proteome</keyword>
<dbReference type="Proteomes" id="UP001055811">
    <property type="component" value="Linkage Group LG01"/>
</dbReference>
<name>A0ACB9H5U6_CICIN</name>
<accession>A0ACB9H5U6</accession>
<comment type="caution">
    <text evidence="1">The sequence shown here is derived from an EMBL/GenBank/DDBJ whole genome shotgun (WGS) entry which is preliminary data.</text>
</comment>
<protein>
    <submittedName>
        <fullName evidence="1">Uncharacterized protein</fullName>
    </submittedName>
</protein>
<evidence type="ECO:0000313" key="1">
    <source>
        <dbReference type="EMBL" id="KAI3790698.1"/>
    </source>
</evidence>
<proteinExistence type="predicted"/>
<gene>
    <name evidence="1" type="ORF">L2E82_03936</name>
</gene>
<reference evidence="2" key="1">
    <citation type="journal article" date="2022" name="Mol. Ecol. Resour.">
        <title>The genomes of chicory, endive, great burdock and yacon provide insights into Asteraceae palaeo-polyploidization history and plant inulin production.</title>
        <authorList>
            <person name="Fan W."/>
            <person name="Wang S."/>
            <person name="Wang H."/>
            <person name="Wang A."/>
            <person name="Jiang F."/>
            <person name="Liu H."/>
            <person name="Zhao H."/>
            <person name="Xu D."/>
            <person name="Zhang Y."/>
        </authorList>
    </citation>
    <scope>NUCLEOTIDE SEQUENCE [LARGE SCALE GENOMIC DNA]</scope>
    <source>
        <strain evidence="2">cv. Punajuju</strain>
    </source>
</reference>
<dbReference type="EMBL" id="CM042009">
    <property type="protein sequence ID" value="KAI3790698.1"/>
    <property type="molecule type" value="Genomic_DNA"/>
</dbReference>
<sequence>MDTFSNEDHDIEKYDRADALKVFDETKTGVKGLVDAGVTKIPRIFIRPPDELVEELNCSKVDLQIPVIDLTGSDIGDRRKEIVEQIRVASETWGFFQVINHEIPKSLLDETIDCIRMFHEQENEIKMKLYSRDRMHKVRFDSNLDLYRSRAANWRDTLTLSMFISDDLDPEEVPAVCRETMLEYIKHVTKFGGTLLELLSEALGLRPDHLQNLECCHGRTFVGQYYPPCPEPELTLGASKHTDPSFLTLLLQDHIGGLQVRYHDQWADVPPLTGGLVVNIGDLLQIASNDKFKSVDHRVLANHKGPRVSTVCFFTGVAVPPKIYGPIKELTLKSDGNPPVYKDFLKMVCLPETPMTPITQWTEDDKRKVVKARAAICNALPYDLLSLNLLINQIRKMDTFSNEDHDIEKYDRADALKVFDETKTAANWRDSLTLAMFISDDLDPEEVPAVCRHDHIGGLQVRYHDQWADVPPLTGSLVVNIGDLLQIASNDKFKSVDHRVLANHNGPRVSAVCFFTGVAVPPKIYGPIKELTLKSDGNPPVYKDFLVSEYMNNFFTRPIDKSGLDYFKL</sequence>
<organism evidence="1 2">
    <name type="scientific">Cichorium intybus</name>
    <name type="common">Chicory</name>
    <dbReference type="NCBI Taxonomy" id="13427"/>
    <lineage>
        <taxon>Eukaryota</taxon>
        <taxon>Viridiplantae</taxon>
        <taxon>Streptophyta</taxon>
        <taxon>Embryophyta</taxon>
        <taxon>Tracheophyta</taxon>
        <taxon>Spermatophyta</taxon>
        <taxon>Magnoliopsida</taxon>
        <taxon>eudicotyledons</taxon>
        <taxon>Gunneridae</taxon>
        <taxon>Pentapetalae</taxon>
        <taxon>asterids</taxon>
        <taxon>campanulids</taxon>
        <taxon>Asterales</taxon>
        <taxon>Asteraceae</taxon>
        <taxon>Cichorioideae</taxon>
        <taxon>Cichorieae</taxon>
        <taxon>Cichoriinae</taxon>
        <taxon>Cichorium</taxon>
    </lineage>
</organism>
<reference evidence="1 2" key="2">
    <citation type="journal article" date="2022" name="Mol. Ecol. Resour.">
        <title>The genomes of chicory, endive, great burdock and yacon provide insights into Asteraceae paleo-polyploidization history and plant inulin production.</title>
        <authorList>
            <person name="Fan W."/>
            <person name="Wang S."/>
            <person name="Wang H."/>
            <person name="Wang A."/>
            <person name="Jiang F."/>
            <person name="Liu H."/>
            <person name="Zhao H."/>
            <person name="Xu D."/>
            <person name="Zhang Y."/>
        </authorList>
    </citation>
    <scope>NUCLEOTIDE SEQUENCE [LARGE SCALE GENOMIC DNA]</scope>
    <source>
        <strain evidence="2">cv. Punajuju</strain>
        <tissue evidence="1">Leaves</tissue>
    </source>
</reference>
<evidence type="ECO:0000313" key="2">
    <source>
        <dbReference type="Proteomes" id="UP001055811"/>
    </source>
</evidence>